<dbReference type="PANTHER" id="PTHR19848:SF8">
    <property type="entry name" value="F-BOX AND WD REPEAT DOMAIN CONTAINING 7"/>
    <property type="match status" value="1"/>
</dbReference>
<dbReference type="SUPFAM" id="SSF50978">
    <property type="entry name" value="WD40 repeat-like"/>
    <property type="match status" value="1"/>
</dbReference>
<evidence type="ECO:0000256" key="2">
    <source>
        <dbReference type="ARBA" id="ARBA00022737"/>
    </source>
</evidence>
<keyword evidence="4" id="KW-1133">Transmembrane helix</keyword>
<evidence type="ECO:0000256" key="1">
    <source>
        <dbReference type="ARBA" id="ARBA00022574"/>
    </source>
</evidence>
<dbReference type="Gene3D" id="2.130.10.10">
    <property type="entry name" value="YVTN repeat-like/Quinoprotein amine dehydrogenase"/>
    <property type="match status" value="2"/>
</dbReference>
<dbReference type="InterPro" id="IPR035897">
    <property type="entry name" value="Toll_tir_struct_dom_sf"/>
</dbReference>
<dbReference type="PANTHER" id="PTHR19848">
    <property type="entry name" value="WD40 REPEAT PROTEIN"/>
    <property type="match status" value="1"/>
</dbReference>
<dbReference type="InterPro" id="IPR015943">
    <property type="entry name" value="WD40/YVTN_repeat-like_dom_sf"/>
</dbReference>
<dbReference type="Pfam" id="PF00400">
    <property type="entry name" value="WD40"/>
    <property type="match status" value="2"/>
</dbReference>
<evidence type="ECO:0000256" key="3">
    <source>
        <dbReference type="PROSITE-ProRule" id="PRU00221"/>
    </source>
</evidence>
<organism evidence="5 6">
    <name type="scientific">Pseudonocardia charpentierae</name>
    <dbReference type="NCBI Taxonomy" id="3075545"/>
    <lineage>
        <taxon>Bacteria</taxon>
        <taxon>Bacillati</taxon>
        <taxon>Actinomycetota</taxon>
        <taxon>Actinomycetes</taxon>
        <taxon>Pseudonocardiales</taxon>
        <taxon>Pseudonocardiaceae</taxon>
        <taxon>Pseudonocardia</taxon>
    </lineage>
</organism>
<reference evidence="6" key="1">
    <citation type="submission" date="2023-07" db="EMBL/GenBank/DDBJ databases">
        <title>30 novel species of actinomycetes from the DSMZ collection.</title>
        <authorList>
            <person name="Nouioui I."/>
        </authorList>
    </citation>
    <scope>NUCLEOTIDE SEQUENCE [LARGE SCALE GENOMIC DNA]</scope>
    <source>
        <strain evidence="6">DSM 45834</strain>
    </source>
</reference>
<proteinExistence type="predicted"/>
<evidence type="ECO:0000313" key="6">
    <source>
        <dbReference type="Proteomes" id="UP001183202"/>
    </source>
</evidence>
<evidence type="ECO:0000313" key="5">
    <source>
        <dbReference type="EMBL" id="MDT0350420.1"/>
    </source>
</evidence>
<feature type="transmembrane region" description="Helical" evidence="4">
    <location>
        <begin position="32"/>
        <end position="50"/>
    </location>
</feature>
<feature type="repeat" description="WD" evidence="3">
    <location>
        <begin position="571"/>
        <end position="592"/>
    </location>
</feature>
<dbReference type="Proteomes" id="UP001183202">
    <property type="component" value="Unassembled WGS sequence"/>
</dbReference>
<keyword evidence="4" id="KW-0812">Transmembrane</keyword>
<keyword evidence="4" id="KW-0472">Membrane</keyword>
<dbReference type="EMBL" id="JAVREJ010000007">
    <property type="protein sequence ID" value="MDT0350420.1"/>
    <property type="molecule type" value="Genomic_DNA"/>
</dbReference>
<comment type="caution">
    <text evidence="5">The sequence shown here is derived from an EMBL/GenBank/DDBJ whole genome shotgun (WGS) entry which is preliminary data.</text>
</comment>
<evidence type="ECO:0008006" key="7">
    <source>
        <dbReference type="Google" id="ProtNLM"/>
    </source>
</evidence>
<dbReference type="PROSITE" id="PS50082">
    <property type="entry name" value="WD_REPEATS_2"/>
    <property type="match status" value="1"/>
</dbReference>
<dbReference type="RefSeq" id="WP_311556454.1">
    <property type="nucleotide sequence ID" value="NZ_JAVREJ010000007.1"/>
</dbReference>
<dbReference type="Gene3D" id="3.40.50.10140">
    <property type="entry name" value="Toll/interleukin-1 receptor homology (TIR) domain"/>
    <property type="match status" value="1"/>
</dbReference>
<accession>A0ABU2N900</accession>
<protein>
    <recommendedName>
        <fullName evidence="7">WD40 repeat</fullName>
    </recommendedName>
</protein>
<evidence type="ECO:0000256" key="4">
    <source>
        <dbReference type="SAM" id="Phobius"/>
    </source>
</evidence>
<keyword evidence="1 3" id="KW-0853">WD repeat</keyword>
<gene>
    <name evidence="5" type="ORF">RM445_12880</name>
</gene>
<sequence>MRNARALLWACPLYVALLVVLFLGEPDHGVEAVQWVAGALLAALVALVVHRSGLLRRRPRVYLSHRRSDSAAETGRVVAALRRRYGRGAVVVGPPAVRSGSSLREEVGRAVSRCDVVCIVIGTDWTASTNSSGRRRLMHVRDPVRVEVETALHAGVATLPVLVDGASAPDPDDLPETMRELADRPAVTVPPGPATTRHDDLFVRLDAQVRADPADPDARPPRLRWSHRLTMVGVALVLLAPFGIRLVSDTVDGVGYLDEPTVAPDGVHVVAVVRGGLWAPPALRIWNSLTGNTEAEYRYGTDEPSAGALTWSPDSRTVAVGDDDGRLTLRAADTLTATRSLAGYRGSFRATGLEWSPDGSRLAAVDGTGALQVWRAVDGALLGSTRVFASYTGRVAWSPRSDAVVVRCDEANELVVVDVSAGGPGPVRRLAAPGPASSVAWSPDGTALAAGFSATPHLVLFHRLPVGFTTQPVARQDAHVGAVAWSPDGTAVATASTAPAGDGVVRVFDGRTGAATGRFPGGPALEQNPLWAPGSDAVAVADTGGIVTWPVHGAAPGRWDSAQRQFGSRLLAWTADNRLLAAGGRDHVVRVWRQGKADPVAEWSVSAWSMLLR</sequence>
<dbReference type="InterPro" id="IPR001680">
    <property type="entry name" value="WD40_rpt"/>
</dbReference>
<keyword evidence="6" id="KW-1185">Reference proteome</keyword>
<dbReference type="SMART" id="SM00320">
    <property type="entry name" value="WD40"/>
    <property type="match status" value="5"/>
</dbReference>
<dbReference type="InterPro" id="IPR036322">
    <property type="entry name" value="WD40_repeat_dom_sf"/>
</dbReference>
<feature type="transmembrane region" description="Helical" evidence="4">
    <location>
        <begin position="229"/>
        <end position="247"/>
    </location>
</feature>
<keyword evidence="2" id="KW-0677">Repeat</keyword>
<name>A0ABU2N900_9PSEU</name>